<dbReference type="PANTHER" id="PTHR42753:SF2">
    <property type="entry name" value="PROLINE--TRNA LIGASE"/>
    <property type="match status" value="1"/>
</dbReference>
<sequence length="132" mass="14656">MGCYGIGVTRVVAAAIEQNHDERGIIWPEPLAPFQIVLLSLGAQKSAPVREAADRLYATLTGAGIEVLYDDRDARPGVKFADAELLGIPHRLVVAERGLASGRLEYRYRRDSESMEFPADEALEFLRQRMGR</sequence>
<dbReference type="InterPro" id="IPR036621">
    <property type="entry name" value="Anticodon-bd_dom_sf"/>
</dbReference>
<dbReference type="InterPro" id="IPR044140">
    <property type="entry name" value="ProRS_anticodon_short"/>
</dbReference>
<dbReference type="PANTHER" id="PTHR42753">
    <property type="entry name" value="MITOCHONDRIAL RIBOSOME PROTEIN L39/PROLYL-TRNA LIGASE FAMILY MEMBER"/>
    <property type="match status" value="1"/>
</dbReference>
<dbReference type="SUPFAM" id="SSF52954">
    <property type="entry name" value="Class II aaRS ABD-related"/>
    <property type="match status" value="1"/>
</dbReference>
<dbReference type="InterPro" id="IPR004154">
    <property type="entry name" value="Anticodon-bd"/>
</dbReference>
<feature type="domain" description="Anticodon-binding" evidence="1">
    <location>
        <begin position="35"/>
        <end position="128"/>
    </location>
</feature>
<proteinExistence type="predicted"/>
<dbReference type="Gene3D" id="3.30.930.10">
    <property type="entry name" value="Bira Bifunctional Protein, Domain 2"/>
    <property type="match status" value="1"/>
</dbReference>
<dbReference type="InterPro" id="IPR045864">
    <property type="entry name" value="aa-tRNA-synth_II/BPL/LPL"/>
</dbReference>
<dbReference type="Gene3D" id="3.40.50.800">
    <property type="entry name" value="Anticodon-binding domain"/>
    <property type="match status" value="1"/>
</dbReference>
<dbReference type="GO" id="GO:0006433">
    <property type="term" value="P:prolyl-tRNA aminoacylation"/>
    <property type="evidence" value="ECO:0007669"/>
    <property type="project" value="TreeGrafter"/>
</dbReference>
<evidence type="ECO:0000313" key="2">
    <source>
        <dbReference type="EMBL" id="EQD62037.1"/>
    </source>
</evidence>
<dbReference type="InterPro" id="IPR050062">
    <property type="entry name" value="Pro-tRNA_synthetase"/>
</dbReference>
<dbReference type="CDD" id="cd00861">
    <property type="entry name" value="ProRS_anticodon_short"/>
    <property type="match status" value="1"/>
</dbReference>
<keyword evidence="2" id="KW-0030">Aminoacyl-tRNA synthetase</keyword>
<protein>
    <submittedName>
        <fullName evidence="2">Prolyl-tRNA synthetase</fullName>
    </submittedName>
</protein>
<dbReference type="GO" id="GO:0004827">
    <property type="term" value="F:proline-tRNA ligase activity"/>
    <property type="evidence" value="ECO:0007669"/>
    <property type="project" value="TreeGrafter"/>
</dbReference>
<comment type="caution">
    <text evidence="2">The sequence shown here is derived from an EMBL/GenBank/DDBJ whole genome shotgun (WGS) entry which is preliminary data.</text>
</comment>
<dbReference type="EMBL" id="AUZX01006780">
    <property type="protein sequence ID" value="EQD62037.1"/>
    <property type="molecule type" value="Genomic_DNA"/>
</dbReference>
<keyword evidence="2" id="KW-0436">Ligase</keyword>
<organism evidence="2">
    <name type="scientific">mine drainage metagenome</name>
    <dbReference type="NCBI Taxonomy" id="410659"/>
    <lineage>
        <taxon>unclassified sequences</taxon>
        <taxon>metagenomes</taxon>
        <taxon>ecological metagenomes</taxon>
    </lineage>
</organism>
<dbReference type="GO" id="GO:0005829">
    <property type="term" value="C:cytosol"/>
    <property type="evidence" value="ECO:0007669"/>
    <property type="project" value="TreeGrafter"/>
</dbReference>
<evidence type="ECO:0000259" key="1">
    <source>
        <dbReference type="Pfam" id="PF03129"/>
    </source>
</evidence>
<reference evidence="2" key="1">
    <citation type="submission" date="2013-08" db="EMBL/GenBank/DDBJ databases">
        <authorList>
            <person name="Mendez C."/>
            <person name="Richter M."/>
            <person name="Ferrer M."/>
            <person name="Sanchez J."/>
        </authorList>
    </citation>
    <scope>NUCLEOTIDE SEQUENCE</scope>
</reference>
<accession>T1AX42</accession>
<dbReference type="AlphaFoldDB" id="T1AX42"/>
<dbReference type="Pfam" id="PF03129">
    <property type="entry name" value="HGTP_anticodon"/>
    <property type="match status" value="1"/>
</dbReference>
<gene>
    <name evidence="2" type="ORF">B1A_09504</name>
</gene>
<reference evidence="2" key="2">
    <citation type="journal article" date="2014" name="ISME J.">
        <title>Microbial stratification in low pH oxic and suboxic macroscopic growths along an acid mine drainage.</title>
        <authorList>
            <person name="Mendez-Garcia C."/>
            <person name="Mesa V."/>
            <person name="Sprenger R.R."/>
            <person name="Richter M."/>
            <person name="Diez M.S."/>
            <person name="Solano J."/>
            <person name="Bargiela R."/>
            <person name="Golyshina O.V."/>
            <person name="Manteca A."/>
            <person name="Ramos J.L."/>
            <person name="Gallego J.R."/>
            <person name="Llorente I."/>
            <person name="Martins Dos Santos V.A."/>
            <person name="Jensen O.N."/>
            <person name="Pelaez A.I."/>
            <person name="Sanchez J."/>
            <person name="Ferrer M."/>
        </authorList>
    </citation>
    <scope>NUCLEOTIDE SEQUENCE</scope>
</reference>
<name>T1AX42_9ZZZZ</name>